<dbReference type="OrthoDB" id="18034at2157"/>
<dbReference type="STRING" id="1227498.C492_09270"/>
<organism evidence="4 5">
    <name type="scientific">Natronococcus jeotgali DSM 18795</name>
    <dbReference type="NCBI Taxonomy" id="1227498"/>
    <lineage>
        <taxon>Archaea</taxon>
        <taxon>Methanobacteriati</taxon>
        <taxon>Methanobacteriota</taxon>
        <taxon>Stenosarchaea group</taxon>
        <taxon>Halobacteria</taxon>
        <taxon>Halobacteriales</taxon>
        <taxon>Natrialbaceae</taxon>
        <taxon>Natronococcus</taxon>
    </lineage>
</organism>
<evidence type="ECO:0000313" key="4">
    <source>
        <dbReference type="EMBL" id="ELY61680.1"/>
    </source>
</evidence>
<evidence type="ECO:0000313" key="5">
    <source>
        <dbReference type="Proteomes" id="UP000011531"/>
    </source>
</evidence>
<dbReference type="Proteomes" id="UP000011531">
    <property type="component" value="Unassembled WGS sequence"/>
</dbReference>
<evidence type="ECO:0000256" key="1">
    <source>
        <dbReference type="ARBA" id="ARBA00008520"/>
    </source>
</evidence>
<comment type="caution">
    <text evidence="4">The sequence shown here is derived from an EMBL/GenBank/DDBJ whole genome shotgun (WGS) entry which is preliminary data.</text>
</comment>
<keyword evidence="3" id="KW-0732">Signal</keyword>
<accession>L9XIY6</accession>
<proteinExistence type="inferred from homology"/>
<comment type="similarity">
    <text evidence="1">Belongs to the bacterial solute-binding protein 1 family.</text>
</comment>
<dbReference type="SUPFAM" id="SSF53850">
    <property type="entry name" value="Periplasmic binding protein-like II"/>
    <property type="match status" value="1"/>
</dbReference>
<evidence type="ECO:0000256" key="2">
    <source>
        <dbReference type="ARBA" id="ARBA00022448"/>
    </source>
</evidence>
<reference evidence="4 5" key="1">
    <citation type="journal article" date="2014" name="PLoS Genet.">
        <title>Phylogenetically driven sequencing of extremely halophilic archaea reveals strategies for static and dynamic osmo-response.</title>
        <authorList>
            <person name="Becker E.A."/>
            <person name="Seitzer P.M."/>
            <person name="Tritt A."/>
            <person name="Larsen D."/>
            <person name="Krusor M."/>
            <person name="Yao A.I."/>
            <person name="Wu D."/>
            <person name="Madern D."/>
            <person name="Eisen J.A."/>
            <person name="Darling A.E."/>
            <person name="Facciotti M.T."/>
        </authorList>
    </citation>
    <scope>NUCLEOTIDE SEQUENCE [LARGE SCALE GENOMIC DNA]</scope>
    <source>
        <strain evidence="4 5">DSM 18795</strain>
    </source>
</reference>
<dbReference type="PANTHER" id="PTHR43649:SF34">
    <property type="entry name" value="ABC TRANSPORTER PERIPLASMIC-BINDING PROTEIN YCJN-RELATED"/>
    <property type="match status" value="1"/>
</dbReference>
<keyword evidence="2" id="KW-0813">Transport</keyword>
<dbReference type="InterPro" id="IPR050490">
    <property type="entry name" value="Bact_solute-bd_prot1"/>
</dbReference>
<protein>
    <submittedName>
        <fullName evidence="4">Transporter</fullName>
    </submittedName>
</protein>
<dbReference type="EMBL" id="AOIA01000082">
    <property type="protein sequence ID" value="ELY61680.1"/>
    <property type="molecule type" value="Genomic_DNA"/>
</dbReference>
<dbReference type="PANTHER" id="PTHR43649">
    <property type="entry name" value="ARABINOSE-BINDING PROTEIN-RELATED"/>
    <property type="match status" value="1"/>
</dbReference>
<sequence length="438" mass="47547">MTGPKTGRERRTVLKGIGAAMLASGLAGCMGGGGSNDEATTYWTTQVEQDRQEAIQNLIDGFESDADGTIDMVAVEEGDLPTQISSSTASGTLPAFGEWGLDPMQNLGSEDLLSTESAESVVDNIGRDNFYEGALSLATSSDGNLLAVPAHGWVQGFWYRQSVFDEAGLSAPTTWDSILEAAQTLHDPDNDQYGIVVGSDETPFARQCFTAYARSNGARVFNSDEEIVFDSDAMVEALEFYGSLAQYSPSGADTFETANNTYLNEQCHMIMYSSYIMGDISSNTDGMAGDTSFAPYIERDRRSSFGQLNLFNILDTASDADRETAKEYIEYVLTGDQYVDFLHMAPGGMNPVLNSTAESEAYRSNETLQEWGQETLSNISGAFDNIERFGYVDGQMIPAFGDITSRNLVAQAVRRVSEDEDARTVADDIAGQMRDVIN</sequence>
<dbReference type="Pfam" id="PF01547">
    <property type="entry name" value="SBP_bac_1"/>
    <property type="match status" value="1"/>
</dbReference>
<evidence type="ECO:0000256" key="3">
    <source>
        <dbReference type="ARBA" id="ARBA00022729"/>
    </source>
</evidence>
<dbReference type="AlphaFoldDB" id="L9XIY6"/>
<dbReference type="RefSeq" id="WP_008422607.1">
    <property type="nucleotide sequence ID" value="NZ_AOIA01000082.1"/>
</dbReference>
<gene>
    <name evidence="4" type="ORF">C492_09270</name>
</gene>
<dbReference type="PROSITE" id="PS51257">
    <property type="entry name" value="PROKAR_LIPOPROTEIN"/>
    <property type="match status" value="1"/>
</dbReference>
<dbReference type="InterPro" id="IPR006059">
    <property type="entry name" value="SBP"/>
</dbReference>
<dbReference type="Gene3D" id="3.40.190.10">
    <property type="entry name" value="Periplasmic binding protein-like II"/>
    <property type="match status" value="1"/>
</dbReference>
<name>L9XIY6_9EURY</name>
<keyword evidence="5" id="KW-1185">Reference proteome</keyword>